<dbReference type="SMART" id="SM00717">
    <property type="entry name" value="SANT"/>
    <property type="match status" value="1"/>
</dbReference>
<dbReference type="PANTHER" id="PTHR47122:SF4">
    <property type="entry name" value="TRF-LIKE 3"/>
    <property type="match status" value="1"/>
</dbReference>
<gene>
    <name evidence="6" type="ORF">SLEP1_g21303</name>
</gene>
<dbReference type="InterPro" id="IPR017930">
    <property type="entry name" value="Myb_dom"/>
</dbReference>
<dbReference type="GO" id="GO:0005634">
    <property type="term" value="C:nucleus"/>
    <property type="evidence" value="ECO:0007669"/>
    <property type="project" value="UniProtKB-SubCell"/>
</dbReference>
<comment type="subcellular location">
    <subcellularLocation>
        <location evidence="1">Nucleus</location>
    </subcellularLocation>
</comment>
<organism evidence="6 7">
    <name type="scientific">Rubroshorea leprosula</name>
    <dbReference type="NCBI Taxonomy" id="152421"/>
    <lineage>
        <taxon>Eukaryota</taxon>
        <taxon>Viridiplantae</taxon>
        <taxon>Streptophyta</taxon>
        <taxon>Embryophyta</taxon>
        <taxon>Tracheophyta</taxon>
        <taxon>Spermatophyta</taxon>
        <taxon>Magnoliopsida</taxon>
        <taxon>eudicotyledons</taxon>
        <taxon>Gunneridae</taxon>
        <taxon>Pentapetalae</taxon>
        <taxon>rosids</taxon>
        <taxon>malvids</taxon>
        <taxon>Malvales</taxon>
        <taxon>Dipterocarpaceae</taxon>
        <taxon>Rubroshorea</taxon>
    </lineage>
</organism>
<evidence type="ECO:0000313" key="6">
    <source>
        <dbReference type="EMBL" id="GKV09864.1"/>
    </source>
</evidence>
<dbReference type="Gene3D" id="1.10.246.220">
    <property type="match status" value="1"/>
</dbReference>
<dbReference type="InterPro" id="IPR009057">
    <property type="entry name" value="Homeodomain-like_sf"/>
</dbReference>
<evidence type="ECO:0000259" key="5">
    <source>
        <dbReference type="PROSITE" id="PS51294"/>
    </source>
</evidence>
<accession>A0AAV5J5I4</accession>
<evidence type="ECO:0000313" key="7">
    <source>
        <dbReference type="Proteomes" id="UP001054252"/>
    </source>
</evidence>
<feature type="domain" description="HTH myb-type" evidence="5">
    <location>
        <begin position="599"/>
        <end position="658"/>
    </location>
</feature>
<feature type="domain" description="Myb-like" evidence="4">
    <location>
        <begin position="607"/>
        <end position="654"/>
    </location>
</feature>
<dbReference type="AlphaFoldDB" id="A0AAV5J5I4"/>
<dbReference type="EMBL" id="BPVZ01000031">
    <property type="protein sequence ID" value="GKV09864.1"/>
    <property type="molecule type" value="Genomic_DNA"/>
</dbReference>
<proteinExistence type="predicted"/>
<dbReference type="PROSITE" id="PS51294">
    <property type="entry name" value="HTH_MYB"/>
    <property type="match status" value="1"/>
</dbReference>
<feature type="compositionally biased region" description="Polar residues" evidence="3">
    <location>
        <begin position="178"/>
        <end position="188"/>
    </location>
</feature>
<comment type="caution">
    <text evidence="6">The sequence shown here is derived from an EMBL/GenBank/DDBJ whole genome shotgun (WGS) entry which is preliminary data.</text>
</comment>
<feature type="compositionally biased region" description="Polar residues" evidence="3">
    <location>
        <begin position="143"/>
        <end position="158"/>
    </location>
</feature>
<keyword evidence="2" id="KW-0539">Nucleus</keyword>
<evidence type="ECO:0000256" key="3">
    <source>
        <dbReference type="SAM" id="MobiDB-lite"/>
    </source>
</evidence>
<protein>
    <submittedName>
        <fullName evidence="6">Uncharacterized protein</fullName>
    </submittedName>
</protein>
<evidence type="ECO:0000256" key="2">
    <source>
        <dbReference type="ARBA" id="ARBA00023242"/>
    </source>
</evidence>
<name>A0AAV5J5I4_9ROSI</name>
<sequence length="718" mass="79840">MEAVIGVDSNDEGRLEERFLEKSSSSLSSPKHIANPVVYKLVRVEGDGTFVPATDDELMEVEGLLENEKQEIPIVSDTGQSLGGMPIEMSSSSLSQFESSEGLPQYKKMGAGTVKLNSRLEYIEEMLQKVKQEERLHLACRSPNHSSANVNVDSQSSEQHNKLPGFDEKLQSQIPLQDTTDASVAQSLSDHHLTRSGSIGECSKPSEGLKDGGSSISVGFTCSIPDFSKLKGEVCLDNLSIRELHEIFKATFGRETTVKDKQWLKRRITMGLTNSCDVSTPTFRIKDNKLLKNANEGSFDNVNDASTMDPVFGMESCKDSPDSHSSGREVHQISLGQGLVNSGMEDSYGGEDLPIEQRAGRRVRKPTRRFIDDSPIVDGSEREVQQISLGQGLINSGMEDNYGSEDLTIEQRVGKRVRKPTRRYIEELSEAESKEYTGKLIASGKNSGIGPLTSKSFARPARNIDSEQRTIITRIDSLGGFGVQVPCVYRVRRSRPRKNVMDLMKFHPSDMGMTATLLSQGQEVHSLQMDNTNGDKVLEVSSAPEQLSQQLVAEPYKERQCSSLDVIDRGQNMEQKNADSFEYPSDDNVARLPTSKVRIRRKHHRAWTLHEVMKLVDGVSKYGAGRWSEIRRLAFASYSYRTSVDLKDKWRNLLKASFSQTPDKGVNSRKHPSMPIPPTILLRVRELAEMQAQVQPNLSTSKLVTSGRSVLETKSGYL</sequence>
<feature type="region of interest" description="Disordered" evidence="3">
    <location>
        <begin position="340"/>
        <end position="362"/>
    </location>
</feature>
<dbReference type="Proteomes" id="UP001054252">
    <property type="component" value="Unassembled WGS sequence"/>
</dbReference>
<evidence type="ECO:0000256" key="1">
    <source>
        <dbReference type="ARBA" id="ARBA00004123"/>
    </source>
</evidence>
<dbReference type="SUPFAM" id="SSF46689">
    <property type="entry name" value="Homeodomain-like"/>
    <property type="match status" value="1"/>
</dbReference>
<reference evidence="6 7" key="1">
    <citation type="journal article" date="2021" name="Commun. Biol.">
        <title>The genome of Shorea leprosula (Dipterocarpaceae) highlights the ecological relevance of drought in aseasonal tropical rainforests.</title>
        <authorList>
            <person name="Ng K.K.S."/>
            <person name="Kobayashi M.J."/>
            <person name="Fawcett J.A."/>
            <person name="Hatakeyama M."/>
            <person name="Paape T."/>
            <person name="Ng C.H."/>
            <person name="Ang C.C."/>
            <person name="Tnah L.H."/>
            <person name="Lee C.T."/>
            <person name="Nishiyama T."/>
            <person name="Sese J."/>
            <person name="O'Brien M.J."/>
            <person name="Copetti D."/>
            <person name="Mohd Noor M.I."/>
            <person name="Ong R.C."/>
            <person name="Putra M."/>
            <person name="Sireger I.Z."/>
            <person name="Indrioko S."/>
            <person name="Kosugi Y."/>
            <person name="Izuno A."/>
            <person name="Isagi Y."/>
            <person name="Lee S.L."/>
            <person name="Shimizu K.K."/>
        </authorList>
    </citation>
    <scope>NUCLEOTIDE SEQUENCE [LARGE SCALE GENOMIC DNA]</scope>
    <source>
        <strain evidence="6">214</strain>
    </source>
</reference>
<evidence type="ECO:0000259" key="4">
    <source>
        <dbReference type="PROSITE" id="PS50090"/>
    </source>
</evidence>
<keyword evidence="7" id="KW-1185">Reference proteome</keyword>
<dbReference type="InterPro" id="IPR001005">
    <property type="entry name" value="SANT/Myb"/>
</dbReference>
<feature type="region of interest" description="Disordered" evidence="3">
    <location>
        <begin position="142"/>
        <end position="163"/>
    </location>
</feature>
<dbReference type="CDD" id="cd11660">
    <property type="entry name" value="SANT_TRF"/>
    <property type="match status" value="1"/>
</dbReference>
<dbReference type="PANTHER" id="PTHR47122">
    <property type="entry name" value="MYB-LIKE DNA-BINDING DOMAIN CONTAINING PROTEIN, EXPRESSED"/>
    <property type="match status" value="1"/>
</dbReference>
<feature type="region of interest" description="Disordered" evidence="3">
    <location>
        <begin position="178"/>
        <end position="211"/>
    </location>
</feature>
<dbReference type="Pfam" id="PF00249">
    <property type="entry name" value="Myb_DNA-binding"/>
    <property type="match status" value="1"/>
</dbReference>
<dbReference type="PROSITE" id="PS50090">
    <property type="entry name" value="MYB_LIKE"/>
    <property type="match status" value="1"/>
</dbReference>